<dbReference type="EMBL" id="CALBWS010000031">
    <property type="protein sequence ID" value="CAH2716738.1"/>
    <property type="molecule type" value="Genomic_DNA"/>
</dbReference>
<gene>
    <name evidence="1" type="ORF">BACCIP111895_03926</name>
</gene>
<sequence>MGPTEHKETPHIKPNGVEINETILLPKDQWVVVARHHDSGRRFPD</sequence>
<organism evidence="1 2">
    <name type="scientific">Neobacillus rhizosphaerae</name>
    <dbReference type="NCBI Taxonomy" id="2880965"/>
    <lineage>
        <taxon>Bacteria</taxon>
        <taxon>Bacillati</taxon>
        <taxon>Bacillota</taxon>
        <taxon>Bacilli</taxon>
        <taxon>Bacillales</taxon>
        <taxon>Bacillaceae</taxon>
        <taxon>Neobacillus</taxon>
    </lineage>
</organism>
<keyword evidence="2" id="KW-1185">Reference proteome</keyword>
<comment type="caution">
    <text evidence="1">The sequence shown here is derived from an EMBL/GenBank/DDBJ whole genome shotgun (WGS) entry which is preliminary data.</text>
</comment>
<accession>A0ABM9EVM3</accession>
<dbReference type="Proteomes" id="UP000838308">
    <property type="component" value="Unassembled WGS sequence"/>
</dbReference>
<evidence type="ECO:0000313" key="2">
    <source>
        <dbReference type="Proteomes" id="UP000838308"/>
    </source>
</evidence>
<evidence type="ECO:0000313" key="1">
    <source>
        <dbReference type="EMBL" id="CAH2716738.1"/>
    </source>
</evidence>
<proteinExistence type="predicted"/>
<reference evidence="1" key="1">
    <citation type="submission" date="2022-04" db="EMBL/GenBank/DDBJ databases">
        <authorList>
            <person name="Criscuolo A."/>
        </authorList>
    </citation>
    <scope>NUCLEOTIDE SEQUENCE</scope>
    <source>
        <strain evidence="1">CIP111895</strain>
    </source>
</reference>
<name>A0ABM9EVM3_9BACI</name>
<dbReference type="RefSeq" id="WP_248736970.1">
    <property type="nucleotide sequence ID" value="NZ_CALBWS010000031.1"/>
</dbReference>
<protein>
    <submittedName>
        <fullName evidence="1">Uncharacterized protein</fullName>
    </submittedName>
</protein>